<evidence type="ECO:0000313" key="8">
    <source>
        <dbReference type="EMBL" id="KXS11210.1"/>
    </source>
</evidence>
<dbReference type="PANTHER" id="PTHR11929">
    <property type="entry name" value="ALPHA- 1,3 -FUCOSYLTRANSFERASE"/>
    <property type="match status" value="1"/>
</dbReference>
<dbReference type="SUPFAM" id="SSF53756">
    <property type="entry name" value="UDP-Glycosyltransferase/glycogen phosphorylase"/>
    <property type="match status" value="1"/>
</dbReference>
<dbReference type="AlphaFoldDB" id="A0A139A370"/>
<keyword evidence="9" id="KW-1185">Reference proteome</keyword>
<evidence type="ECO:0000256" key="1">
    <source>
        <dbReference type="ARBA" id="ARBA00004922"/>
    </source>
</evidence>
<keyword evidence="5" id="KW-0472">Membrane</keyword>
<evidence type="ECO:0000256" key="3">
    <source>
        <dbReference type="ARBA" id="ARBA00022676"/>
    </source>
</evidence>
<feature type="transmembrane region" description="Helical" evidence="5">
    <location>
        <begin position="15"/>
        <end position="37"/>
    </location>
</feature>
<organism evidence="8 9">
    <name type="scientific">Gonapodya prolifera (strain JEL478)</name>
    <name type="common">Monoblepharis prolifera</name>
    <dbReference type="NCBI Taxonomy" id="1344416"/>
    <lineage>
        <taxon>Eukaryota</taxon>
        <taxon>Fungi</taxon>
        <taxon>Fungi incertae sedis</taxon>
        <taxon>Chytridiomycota</taxon>
        <taxon>Chytridiomycota incertae sedis</taxon>
        <taxon>Monoblepharidomycetes</taxon>
        <taxon>Monoblepharidales</taxon>
        <taxon>Gonapodyaceae</taxon>
        <taxon>Gonapodya</taxon>
    </lineage>
</organism>
<dbReference type="GO" id="GO:0008417">
    <property type="term" value="F:fucosyltransferase activity"/>
    <property type="evidence" value="ECO:0007669"/>
    <property type="project" value="InterPro"/>
</dbReference>
<evidence type="ECO:0000256" key="4">
    <source>
        <dbReference type="ARBA" id="ARBA00022679"/>
    </source>
</evidence>
<evidence type="ECO:0000313" key="9">
    <source>
        <dbReference type="Proteomes" id="UP000070544"/>
    </source>
</evidence>
<feature type="domain" description="Fucosyltransferase C-terminal" evidence="7">
    <location>
        <begin position="286"/>
        <end position="458"/>
    </location>
</feature>
<reference evidence="8 9" key="1">
    <citation type="journal article" date="2015" name="Genome Biol. Evol.">
        <title>Phylogenomic analyses indicate that early fungi evolved digesting cell walls of algal ancestors of land plants.</title>
        <authorList>
            <person name="Chang Y."/>
            <person name="Wang S."/>
            <person name="Sekimoto S."/>
            <person name="Aerts A.L."/>
            <person name="Choi C."/>
            <person name="Clum A."/>
            <person name="LaButti K.M."/>
            <person name="Lindquist E.A."/>
            <person name="Yee Ngan C."/>
            <person name="Ohm R.A."/>
            <person name="Salamov A.A."/>
            <person name="Grigoriev I.V."/>
            <person name="Spatafora J.W."/>
            <person name="Berbee M.L."/>
        </authorList>
    </citation>
    <scope>NUCLEOTIDE SEQUENCE [LARGE SCALE GENOMIC DNA]</scope>
    <source>
        <strain evidence="8 9">JEL478</strain>
    </source>
</reference>
<keyword evidence="5" id="KW-0333">Golgi apparatus</keyword>
<evidence type="ECO:0000259" key="7">
    <source>
        <dbReference type="Pfam" id="PF00852"/>
    </source>
</evidence>
<evidence type="ECO:0000256" key="6">
    <source>
        <dbReference type="SAM" id="MobiDB-lite"/>
    </source>
</evidence>
<evidence type="ECO:0000256" key="2">
    <source>
        <dbReference type="ARBA" id="ARBA00008919"/>
    </source>
</evidence>
<comment type="subcellular location">
    <subcellularLocation>
        <location evidence="5">Golgi apparatus</location>
        <location evidence="5">Golgi stack membrane</location>
        <topology evidence="5">Single-pass type II membrane protein</topology>
    </subcellularLocation>
</comment>
<proteinExistence type="inferred from homology"/>
<accession>A0A139A370</accession>
<keyword evidence="5" id="KW-0812">Transmembrane</keyword>
<dbReference type="PANTHER" id="PTHR11929:SF220">
    <property type="entry name" value="FUCOSYLTRANSFERASE"/>
    <property type="match status" value="1"/>
</dbReference>
<dbReference type="Gene3D" id="3.40.50.11660">
    <property type="entry name" value="Glycosyl transferase family 10, C-terminal domain"/>
    <property type="match status" value="1"/>
</dbReference>
<dbReference type="UniPathway" id="UPA00378"/>
<keyword evidence="4 5" id="KW-0808">Transferase</keyword>
<name>A0A139A370_GONPJ</name>
<dbReference type="InterPro" id="IPR001503">
    <property type="entry name" value="Glyco_trans_10"/>
</dbReference>
<dbReference type="Proteomes" id="UP000070544">
    <property type="component" value="Unassembled WGS sequence"/>
</dbReference>
<gene>
    <name evidence="8" type="ORF">M427DRAFT_73169</name>
</gene>
<feature type="region of interest" description="Disordered" evidence="6">
    <location>
        <begin position="99"/>
        <end position="145"/>
    </location>
</feature>
<dbReference type="OrthoDB" id="427096at2759"/>
<evidence type="ECO:0000256" key="5">
    <source>
        <dbReference type="RuleBase" id="RU003832"/>
    </source>
</evidence>
<dbReference type="InterPro" id="IPR038577">
    <property type="entry name" value="GT10-like_C_sf"/>
</dbReference>
<dbReference type="InterPro" id="IPR055270">
    <property type="entry name" value="Glyco_tran_10_C"/>
</dbReference>
<keyword evidence="5" id="KW-1133">Transmembrane helix</keyword>
<sequence>MGLTSFLENPRRRKLYLRIALLLTILGGITYAGLYGLPIDGWHGAPDGGDRQFEGNRGRAKLTEQVGNLEDALRRQALDAAREGGGEGRKAIAVPDVKLEQDDPPPAPPPSLSNQQGQGKKSSDQFVGIPPSKVEVQPDPSLPSPNVEELACSFDPTTRDLKKYPITLCDEPYLRHDKDQPKGTNCPVPYQWTSRCEEADLRIFEVLHGGIQSVVPKAERKCAHQKYGYLSMESAAYYGQVMNAKDYVDVVSTYRLDSDVPMTYWGGFMDIQRFSPVPLHKRRTDAIAATFVSNCGALNDRNKWMEGVSQVVPTHHYGTCFHNQAIPERIKSKTKDHPWDLKYAVLEEYLFNLCFENSDSPYYVTEKLYQAYVAGVVPVYLGPSNWQLHVPNLTSLIMASDFDSPEQLGHYLKYLSENSKEYERYLEWKKYPMVRPAWKEIERIAAKDVHCRFAMHVAGKPYKWRNKDFGAPETMDGDVGISVVEWKKKWAEERERLDKEAAKEGGKDATGDER</sequence>
<dbReference type="EC" id="2.4.1.-" evidence="5"/>
<comment type="pathway">
    <text evidence="1">Protein modification; protein glycosylation.</text>
</comment>
<dbReference type="STRING" id="1344416.A0A139A370"/>
<dbReference type="EMBL" id="KQ965806">
    <property type="protein sequence ID" value="KXS11210.1"/>
    <property type="molecule type" value="Genomic_DNA"/>
</dbReference>
<dbReference type="Pfam" id="PF00852">
    <property type="entry name" value="Glyco_transf_10"/>
    <property type="match status" value="1"/>
</dbReference>
<protein>
    <recommendedName>
        <fullName evidence="5">Fucosyltransferase</fullName>
        <ecNumber evidence="5">2.4.1.-</ecNumber>
    </recommendedName>
</protein>
<dbReference type="GO" id="GO:0032580">
    <property type="term" value="C:Golgi cisterna membrane"/>
    <property type="evidence" value="ECO:0007669"/>
    <property type="project" value="UniProtKB-SubCell"/>
</dbReference>
<keyword evidence="3 5" id="KW-0328">Glycosyltransferase</keyword>
<comment type="similarity">
    <text evidence="2 5">Belongs to the glycosyltransferase 10 family.</text>
</comment>